<evidence type="ECO:0000256" key="1">
    <source>
        <dbReference type="SAM" id="MobiDB-lite"/>
    </source>
</evidence>
<proteinExistence type="predicted"/>
<sequence length="744" mass="78813">GAPVAAEAASAVVRVVSVSQADAQGRVSVRVACPATGKLKKKRCTGTVVAKVAGVSSAKARFSVRAKKSASVRVQLSARQLQAVHGARGSQRAVSFVVSASKPRKVTVRKSRTIKVVAPLRVLSLDTKATVLPGGGGTVGVTLACVSSRACTAQAQLTVGTFAGGKTAVSIAAKKQRMLRLALSQRQLVELESAQGEAVASQLRVAVTSPLKLTVSGAGKVSKDPDTDNGGGGDDGGDDGGDHDHGGGDGDDDAAFSAAYRDGASWVPTEYDTCTSAEHNEYAVVGPDGKLYPGWHPPVHTRADGSTCTFGHEHGDDPRNSDIYPWVMAQYAAEAQAAPNDRQIETVDAAKGEYLDVATGRLLGLPFGYGSERLSEYSDATGTNVHRHEDDPGHKVIVANDVGLGNDVYGTAAAVSFADKWGVTQRLSCDLLLKPHQGSHSNDATKNNTHELIYAAWCNDGTQIFATTMSNYGNANELHTSCSFSTGAPKSVATAGSNLPDGEGGARIIPTADCVRQYTINGSRWDAAGNYNWSIRGTPEASGGWWWAGYEQWQSFNRITDAAGKELVRYEPWFGIQNPSRYYVGNNAQGTNTEVAYLNDLAWTAGNHQLQTPWSAALDGSAEPYDRRDPRAYFDGAVRDAWLASPLVKNRAGAGVYYADPWGKNAGAEPFAGSLRIVVSKTDNSGYVASTSPDSRAERVTNRVDRNRQGASSKGELRKHGWVTLFYDYGVDENGDSLGVHAPN</sequence>
<accession>A0A939MSK8</accession>
<gene>
    <name evidence="2" type="ORF">J4H92_09805</name>
</gene>
<dbReference type="AlphaFoldDB" id="A0A939MSK8"/>
<name>A0A939MSK8_9MICO</name>
<comment type="caution">
    <text evidence="2">The sequence shown here is derived from an EMBL/GenBank/DDBJ whole genome shotgun (WGS) entry which is preliminary data.</text>
</comment>
<feature type="non-terminal residue" evidence="2">
    <location>
        <position position="1"/>
    </location>
</feature>
<reference evidence="2" key="1">
    <citation type="submission" date="2021-03" db="EMBL/GenBank/DDBJ databases">
        <title>Leucobacter chromiisoli sp. nov., isolated from chromium-containing soil of chemical plant.</title>
        <authorList>
            <person name="Xu Z."/>
        </authorList>
    </citation>
    <scope>NUCLEOTIDE SEQUENCE</scope>
    <source>
        <strain evidence="2">S27</strain>
    </source>
</reference>
<feature type="region of interest" description="Disordered" evidence="1">
    <location>
        <begin position="686"/>
        <end position="713"/>
    </location>
</feature>
<organism evidence="2 3">
    <name type="scientific">Leucobacter weissii</name>
    <dbReference type="NCBI Taxonomy" id="1983706"/>
    <lineage>
        <taxon>Bacteria</taxon>
        <taxon>Bacillati</taxon>
        <taxon>Actinomycetota</taxon>
        <taxon>Actinomycetes</taxon>
        <taxon>Micrococcales</taxon>
        <taxon>Microbacteriaceae</taxon>
        <taxon>Leucobacter</taxon>
    </lineage>
</organism>
<protein>
    <submittedName>
        <fullName evidence="2">Uncharacterized protein</fullName>
    </submittedName>
</protein>
<evidence type="ECO:0000313" key="2">
    <source>
        <dbReference type="EMBL" id="MBO1902239.1"/>
    </source>
</evidence>
<feature type="compositionally biased region" description="Basic and acidic residues" evidence="1">
    <location>
        <begin position="695"/>
        <end position="708"/>
    </location>
</feature>
<dbReference type="Proteomes" id="UP000664382">
    <property type="component" value="Unassembled WGS sequence"/>
</dbReference>
<evidence type="ECO:0000313" key="3">
    <source>
        <dbReference type="Proteomes" id="UP000664382"/>
    </source>
</evidence>
<feature type="region of interest" description="Disordered" evidence="1">
    <location>
        <begin position="216"/>
        <end position="256"/>
    </location>
</feature>
<dbReference type="EMBL" id="JAGDYM010000010">
    <property type="protein sequence ID" value="MBO1902239.1"/>
    <property type="molecule type" value="Genomic_DNA"/>
</dbReference>
<keyword evidence="3" id="KW-1185">Reference proteome</keyword>
<dbReference type="RefSeq" id="WP_208097992.1">
    <property type="nucleotide sequence ID" value="NZ_JAGDYM010000010.1"/>
</dbReference>